<name>A0A0A1TYI0_ENTIV</name>
<evidence type="ECO:0000256" key="3">
    <source>
        <dbReference type="SAM" id="MobiDB-lite"/>
    </source>
</evidence>
<dbReference type="GO" id="GO:0033897">
    <property type="term" value="F:ribonuclease T2 activity"/>
    <property type="evidence" value="ECO:0007669"/>
    <property type="project" value="InterPro"/>
</dbReference>
<dbReference type="PANTHER" id="PTHR11240">
    <property type="entry name" value="RIBONUCLEASE T2"/>
    <property type="match status" value="1"/>
</dbReference>
<dbReference type="InterPro" id="IPR018188">
    <property type="entry name" value="RNase_T2_His_AS_1"/>
</dbReference>
<dbReference type="KEGG" id="eiv:EIN_161430"/>
<dbReference type="Proteomes" id="UP000014680">
    <property type="component" value="Unassembled WGS sequence"/>
</dbReference>
<dbReference type="Gene3D" id="3.90.730.10">
    <property type="entry name" value="Ribonuclease T2-like"/>
    <property type="match status" value="1"/>
</dbReference>
<gene>
    <name evidence="5" type="ORF">EIN_161430</name>
</gene>
<feature type="chain" id="PRO_5001990668" evidence="4">
    <location>
        <begin position="17"/>
        <end position="383"/>
    </location>
</feature>
<dbReference type="InterPro" id="IPR001568">
    <property type="entry name" value="RNase_T2-like"/>
</dbReference>
<evidence type="ECO:0000256" key="1">
    <source>
        <dbReference type="ARBA" id="ARBA00007469"/>
    </source>
</evidence>
<dbReference type="PROSITE" id="PS00530">
    <property type="entry name" value="RNASE_T2_1"/>
    <property type="match status" value="1"/>
</dbReference>
<evidence type="ECO:0000313" key="5">
    <source>
        <dbReference type="EMBL" id="ELP86549.1"/>
    </source>
</evidence>
<keyword evidence="4" id="KW-0732">Signal</keyword>
<comment type="similarity">
    <text evidence="1 2">Belongs to the RNase T2 family.</text>
</comment>
<dbReference type="VEuPathDB" id="AmoebaDB:EIN_161430"/>
<dbReference type="OrthoDB" id="435754at2759"/>
<evidence type="ECO:0000313" key="6">
    <source>
        <dbReference type="Proteomes" id="UP000014680"/>
    </source>
</evidence>
<accession>A0A0A1TYI0</accession>
<feature type="region of interest" description="Disordered" evidence="3">
    <location>
        <begin position="18"/>
        <end position="131"/>
    </location>
</feature>
<dbReference type="GeneID" id="14885512"/>
<feature type="signal peptide" evidence="4">
    <location>
        <begin position="1"/>
        <end position="16"/>
    </location>
</feature>
<feature type="compositionally biased region" description="Basic and acidic residues" evidence="3">
    <location>
        <begin position="80"/>
        <end position="99"/>
    </location>
</feature>
<dbReference type="GO" id="GO:0003723">
    <property type="term" value="F:RNA binding"/>
    <property type="evidence" value="ECO:0007669"/>
    <property type="project" value="InterPro"/>
</dbReference>
<feature type="compositionally biased region" description="Basic residues" evidence="3">
    <location>
        <begin position="26"/>
        <end position="51"/>
    </location>
</feature>
<reference evidence="5 6" key="1">
    <citation type="submission" date="2012-10" db="EMBL/GenBank/DDBJ databases">
        <authorList>
            <person name="Zafar N."/>
            <person name="Inman J."/>
            <person name="Hall N."/>
            <person name="Lorenzi H."/>
            <person name="Caler E."/>
        </authorList>
    </citation>
    <scope>NUCLEOTIDE SEQUENCE [LARGE SCALE GENOMIC DNA]</scope>
    <source>
        <strain evidence="5 6">IP1</strain>
    </source>
</reference>
<dbReference type="RefSeq" id="XP_004185895.1">
    <property type="nucleotide sequence ID" value="XM_004185847.1"/>
</dbReference>
<dbReference type="GO" id="GO:0006401">
    <property type="term" value="P:RNA catabolic process"/>
    <property type="evidence" value="ECO:0007669"/>
    <property type="project" value="TreeGrafter"/>
</dbReference>
<feature type="compositionally biased region" description="Low complexity" evidence="3">
    <location>
        <begin position="55"/>
        <end position="70"/>
    </location>
</feature>
<keyword evidence="6" id="KW-1185">Reference proteome</keyword>
<evidence type="ECO:0000256" key="2">
    <source>
        <dbReference type="RuleBase" id="RU004328"/>
    </source>
</evidence>
<sequence>MTIFILITLLCPICLSFEQPGEPRRHGSHRERSHKRSHHTSSRPSTSHHRTQERPTTSTSSQPSTSTTSGKHTHKRKHTTHEDTSSQSKHESKRQKLESSSEQPSTSKQTAQTSSTREHKDETPKQIPYPPYTYLLPTTMTYLENHRKCLRYYPQQNKLNFLLFVQHWPGERCAHQLCTIPKTTSKVKEKFFLHGLWPQSNRNMFCCQNKFSFDSVEQRLLNDKKLLKSVQKHWLSLFKCKSPMYQYDKHGTCSLTTFSGGDGPVDYFNTAIKMYRRVNIWKVLRRSELKVRTNKLYDIEKLRDVVRRAYGGKPAFFCMEKTSVLEIRVCYDPSKNKYNPESIRCPRKVTRFEEKTCGKRVSFKQFPKYLLDPSKAPRNNCEY</sequence>
<dbReference type="InterPro" id="IPR036430">
    <property type="entry name" value="RNase_T2-like_sf"/>
</dbReference>
<dbReference type="SUPFAM" id="SSF55895">
    <property type="entry name" value="Ribonuclease Rh-like"/>
    <property type="match status" value="1"/>
</dbReference>
<dbReference type="Pfam" id="PF00445">
    <property type="entry name" value="Ribonuclease_T2"/>
    <property type="match status" value="1"/>
</dbReference>
<protein>
    <submittedName>
        <fullName evidence="5">Extracellular ribonuclease LE, putative</fullName>
    </submittedName>
</protein>
<organism evidence="5 6">
    <name type="scientific">Entamoeba invadens IP1</name>
    <dbReference type="NCBI Taxonomy" id="370355"/>
    <lineage>
        <taxon>Eukaryota</taxon>
        <taxon>Amoebozoa</taxon>
        <taxon>Evosea</taxon>
        <taxon>Archamoebae</taxon>
        <taxon>Mastigamoebida</taxon>
        <taxon>Entamoebidae</taxon>
        <taxon>Entamoeba</taxon>
    </lineage>
</organism>
<dbReference type="EMBL" id="KB206960">
    <property type="protein sequence ID" value="ELP86549.1"/>
    <property type="molecule type" value="Genomic_DNA"/>
</dbReference>
<dbReference type="AlphaFoldDB" id="A0A0A1TYI0"/>
<proteinExistence type="inferred from homology"/>
<dbReference type="PANTHER" id="PTHR11240:SF22">
    <property type="entry name" value="RIBONUCLEASE T2"/>
    <property type="match status" value="1"/>
</dbReference>
<dbReference type="GO" id="GO:0005576">
    <property type="term" value="C:extracellular region"/>
    <property type="evidence" value="ECO:0007669"/>
    <property type="project" value="TreeGrafter"/>
</dbReference>
<feature type="compositionally biased region" description="Low complexity" evidence="3">
    <location>
        <begin position="103"/>
        <end position="115"/>
    </location>
</feature>
<dbReference type="CDD" id="cd00374">
    <property type="entry name" value="RNase_T2"/>
    <property type="match status" value="1"/>
</dbReference>
<evidence type="ECO:0000256" key="4">
    <source>
        <dbReference type="SAM" id="SignalP"/>
    </source>
</evidence>